<dbReference type="RefSeq" id="WP_316559736.1">
    <property type="nucleotide sequence ID" value="NZ_CP131062.1"/>
</dbReference>
<gene>
    <name evidence="7" type="ORF">MmiEs2_03740</name>
</gene>
<proteinExistence type="inferred from homology"/>
<dbReference type="EMBL" id="CP131062">
    <property type="protein sequence ID" value="WNY28190.1"/>
    <property type="molecule type" value="Genomic_DNA"/>
</dbReference>
<dbReference type="Proteomes" id="UP001302662">
    <property type="component" value="Chromosome"/>
</dbReference>
<dbReference type="KEGG" id="mees:MmiEs2_03740"/>
<dbReference type="PANTHER" id="PTHR43278">
    <property type="entry name" value="NAD(P)H-DEPENDENT FMN-CONTAINING OXIDOREDUCTASE YWQN-RELATED"/>
    <property type="match status" value="1"/>
</dbReference>
<dbReference type="GeneID" id="85196823"/>
<organism evidence="7 8">
    <name type="scientific">Methanimicrococcus stummii</name>
    <dbReference type="NCBI Taxonomy" id="3028294"/>
    <lineage>
        <taxon>Archaea</taxon>
        <taxon>Methanobacteriati</taxon>
        <taxon>Methanobacteriota</taxon>
        <taxon>Stenosarchaea group</taxon>
        <taxon>Methanomicrobia</taxon>
        <taxon>Methanosarcinales</taxon>
        <taxon>Methanosarcinaceae</taxon>
        <taxon>Methanimicrococcus</taxon>
    </lineage>
</organism>
<keyword evidence="3" id="KW-0285">Flavoprotein</keyword>
<comment type="similarity">
    <text evidence="5">Belongs to the SsuE family. Isf subfamily.</text>
</comment>
<feature type="domain" description="NADPH-dependent FMN reductase-like" evidence="6">
    <location>
        <begin position="1"/>
        <end position="153"/>
    </location>
</feature>
<dbReference type="InterPro" id="IPR051796">
    <property type="entry name" value="ISF_SsuE-like"/>
</dbReference>
<evidence type="ECO:0000259" key="6">
    <source>
        <dbReference type="Pfam" id="PF03358"/>
    </source>
</evidence>
<dbReference type="Gene3D" id="3.40.50.360">
    <property type="match status" value="1"/>
</dbReference>
<evidence type="ECO:0000256" key="5">
    <source>
        <dbReference type="ARBA" id="ARBA00038292"/>
    </source>
</evidence>
<keyword evidence="4" id="KW-0288">FMN</keyword>
<keyword evidence="8" id="KW-1185">Reference proteome</keyword>
<dbReference type="PANTHER" id="PTHR43278:SF2">
    <property type="entry name" value="IRON-SULFUR FLAVOPROTEIN"/>
    <property type="match status" value="1"/>
</dbReference>
<name>A0AA96ZWQ4_9EURY</name>
<comment type="cofactor">
    <cofactor evidence="2">
        <name>[4Fe-4S] cluster</name>
        <dbReference type="ChEBI" id="CHEBI:49883"/>
    </cofactor>
</comment>
<reference evidence="7 8" key="1">
    <citation type="submission" date="2023-07" db="EMBL/GenBank/DDBJ databases">
        <title>Closed genome sequence of Methanimicrococcus sp. Es2.</title>
        <authorList>
            <person name="Protasov E."/>
            <person name="Platt K."/>
            <person name="Reeh H."/>
            <person name="Poehlein A."/>
            <person name="Daniel R."/>
            <person name="Brune A."/>
        </authorList>
    </citation>
    <scope>NUCLEOTIDE SEQUENCE [LARGE SCALE GENOMIC DNA]</scope>
    <source>
        <strain evidence="7 8">Es2</strain>
    </source>
</reference>
<dbReference type="Pfam" id="PF03358">
    <property type="entry name" value="FMN_red"/>
    <property type="match status" value="1"/>
</dbReference>
<dbReference type="InterPro" id="IPR005025">
    <property type="entry name" value="FMN_Rdtase-like_dom"/>
</dbReference>
<dbReference type="AlphaFoldDB" id="A0AA96ZWQ4"/>
<comment type="cofactor">
    <cofactor evidence="1">
        <name>FMN</name>
        <dbReference type="ChEBI" id="CHEBI:58210"/>
    </cofactor>
</comment>
<evidence type="ECO:0000256" key="2">
    <source>
        <dbReference type="ARBA" id="ARBA00001966"/>
    </source>
</evidence>
<accession>A0AA96ZWQ4</accession>
<dbReference type="GO" id="GO:0016491">
    <property type="term" value="F:oxidoreductase activity"/>
    <property type="evidence" value="ECO:0007669"/>
    <property type="project" value="InterPro"/>
</dbReference>
<protein>
    <recommendedName>
        <fullName evidence="6">NADPH-dependent FMN reductase-like domain-containing protein</fullName>
    </recommendedName>
</protein>
<sequence>MKVIGILGSARENGSTHYLMEEMMAETKSKGAETEIYNLAKMNIGCCLGCESCKKTGSCVRNDDMQILYGELKAADAIVIGTPIYMGEMTGQLKTFIDRCFALKDAEHNSHLSAGKRLAVVITQGAPMPDHYAKTPERIEYIFKGHGCVPVGTVTAVGVHNTDELLKDENVLEKAKEIGKQLI</sequence>
<evidence type="ECO:0000256" key="4">
    <source>
        <dbReference type="ARBA" id="ARBA00022643"/>
    </source>
</evidence>
<evidence type="ECO:0000256" key="3">
    <source>
        <dbReference type="ARBA" id="ARBA00022630"/>
    </source>
</evidence>
<evidence type="ECO:0000313" key="7">
    <source>
        <dbReference type="EMBL" id="WNY28190.1"/>
    </source>
</evidence>
<evidence type="ECO:0000256" key="1">
    <source>
        <dbReference type="ARBA" id="ARBA00001917"/>
    </source>
</evidence>
<dbReference type="InterPro" id="IPR029039">
    <property type="entry name" value="Flavoprotein-like_sf"/>
</dbReference>
<evidence type="ECO:0000313" key="8">
    <source>
        <dbReference type="Proteomes" id="UP001302662"/>
    </source>
</evidence>
<dbReference type="SUPFAM" id="SSF52218">
    <property type="entry name" value="Flavoproteins"/>
    <property type="match status" value="1"/>
</dbReference>